<gene>
    <name evidence="2" type="ORF">DFR79_1406</name>
</gene>
<sequence>MRYFKKIEGKRIYLSPINIEDAEKYTEWLNDLEITINLSMPHNTYTLDQEKEALKSLSQEGYNFAIVNKEDNKLLGNCGLMNVDLINRIGEVGIFIGNKEFWNKGYGTEAMKLLLDYAFNLLNLNNVELKAYAFNKRAIKCYQKCGFKEIGIRRQAHIIAGKKYDEIYMDVLASEFEGKIPNLVEQKVDQTRE</sequence>
<dbReference type="SUPFAM" id="SSF55729">
    <property type="entry name" value="Acyl-CoA N-acyltransferases (Nat)"/>
    <property type="match status" value="1"/>
</dbReference>
<evidence type="ECO:0000259" key="1">
    <source>
        <dbReference type="PROSITE" id="PS51186"/>
    </source>
</evidence>
<dbReference type="Gene3D" id="3.40.630.30">
    <property type="match status" value="1"/>
</dbReference>
<feature type="domain" description="N-acetyltransferase" evidence="1">
    <location>
        <begin position="12"/>
        <end position="174"/>
    </location>
</feature>
<dbReference type="PANTHER" id="PTHR43415">
    <property type="entry name" value="SPERMIDINE N(1)-ACETYLTRANSFERASE"/>
    <property type="match status" value="1"/>
</dbReference>
<dbReference type="CDD" id="cd04301">
    <property type="entry name" value="NAT_SF"/>
    <property type="match status" value="1"/>
</dbReference>
<name>A0A4R6LB89_9FIRM</name>
<evidence type="ECO:0000313" key="2">
    <source>
        <dbReference type="EMBL" id="TDO73041.1"/>
    </source>
</evidence>
<protein>
    <submittedName>
        <fullName evidence="2">RimJ/RimL family protein N-acetyltransferase</fullName>
    </submittedName>
</protein>
<dbReference type="Pfam" id="PF13302">
    <property type="entry name" value="Acetyltransf_3"/>
    <property type="match status" value="1"/>
</dbReference>
<reference evidence="2 3" key="1">
    <citation type="submission" date="2019-03" db="EMBL/GenBank/DDBJ databases">
        <title>Subsurface microbial communities from deep shales in Ohio and West Virginia, USA.</title>
        <authorList>
            <person name="Wrighton K."/>
        </authorList>
    </citation>
    <scope>NUCLEOTIDE SEQUENCE [LARGE SCALE GENOMIC DNA]</scope>
    <source>
        <strain evidence="2 3">MA284_T2</strain>
    </source>
</reference>
<dbReference type="PANTHER" id="PTHR43415:SF3">
    <property type="entry name" value="GNAT-FAMILY ACETYLTRANSFERASE"/>
    <property type="match status" value="1"/>
</dbReference>
<proteinExistence type="predicted"/>
<keyword evidence="2" id="KW-0808">Transferase</keyword>
<dbReference type="InterPro" id="IPR016181">
    <property type="entry name" value="Acyl_CoA_acyltransferase"/>
</dbReference>
<evidence type="ECO:0000313" key="3">
    <source>
        <dbReference type="Proteomes" id="UP000295064"/>
    </source>
</evidence>
<organism evidence="2 3">
    <name type="scientific">Halanaerobium saccharolyticum</name>
    <dbReference type="NCBI Taxonomy" id="43595"/>
    <lineage>
        <taxon>Bacteria</taxon>
        <taxon>Bacillati</taxon>
        <taxon>Bacillota</taxon>
        <taxon>Clostridia</taxon>
        <taxon>Halanaerobiales</taxon>
        <taxon>Halanaerobiaceae</taxon>
        <taxon>Halanaerobium</taxon>
    </lineage>
</organism>
<dbReference type="GO" id="GO:0016747">
    <property type="term" value="F:acyltransferase activity, transferring groups other than amino-acyl groups"/>
    <property type="evidence" value="ECO:0007669"/>
    <property type="project" value="InterPro"/>
</dbReference>
<accession>A0A4R6LB89</accession>
<dbReference type="RefSeq" id="WP_133516285.1">
    <property type="nucleotide sequence ID" value="NZ_SNWX01000040.1"/>
</dbReference>
<dbReference type="Proteomes" id="UP000295064">
    <property type="component" value="Unassembled WGS sequence"/>
</dbReference>
<dbReference type="OrthoDB" id="9795206at2"/>
<comment type="caution">
    <text evidence="2">The sequence shown here is derived from an EMBL/GenBank/DDBJ whole genome shotgun (WGS) entry which is preliminary data.</text>
</comment>
<dbReference type="AlphaFoldDB" id="A0A4R6LB89"/>
<dbReference type="EMBL" id="SNWX01000040">
    <property type="protein sequence ID" value="TDO73041.1"/>
    <property type="molecule type" value="Genomic_DNA"/>
</dbReference>
<dbReference type="InterPro" id="IPR000182">
    <property type="entry name" value="GNAT_dom"/>
</dbReference>
<dbReference type="PROSITE" id="PS51186">
    <property type="entry name" value="GNAT"/>
    <property type="match status" value="1"/>
</dbReference>